<keyword evidence="2" id="KW-0677">Repeat</keyword>
<dbReference type="GO" id="GO:0030246">
    <property type="term" value="F:carbohydrate binding"/>
    <property type="evidence" value="ECO:0007669"/>
    <property type="project" value="UniProtKB-UniRule"/>
</dbReference>
<dbReference type="InterPro" id="IPR044156">
    <property type="entry name" value="Galectin-like"/>
</dbReference>
<dbReference type="Proteomes" id="UP000242450">
    <property type="component" value="Chromosome 5"/>
</dbReference>
<organism evidence="5 6">
    <name type="scientific">Cervus elaphus hippelaphus</name>
    <name type="common">European red deer</name>
    <dbReference type="NCBI Taxonomy" id="46360"/>
    <lineage>
        <taxon>Eukaryota</taxon>
        <taxon>Metazoa</taxon>
        <taxon>Chordata</taxon>
        <taxon>Craniata</taxon>
        <taxon>Vertebrata</taxon>
        <taxon>Euteleostomi</taxon>
        <taxon>Mammalia</taxon>
        <taxon>Eutheria</taxon>
        <taxon>Laurasiatheria</taxon>
        <taxon>Artiodactyla</taxon>
        <taxon>Ruminantia</taxon>
        <taxon>Pecora</taxon>
        <taxon>Cervidae</taxon>
        <taxon>Cervinae</taxon>
        <taxon>Cervus</taxon>
    </lineage>
</organism>
<protein>
    <recommendedName>
        <fullName evidence="3">Galectin</fullName>
    </recommendedName>
</protein>
<gene>
    <name evidence="5" type="ORF">Celaphus_00000745</name>
</gene>
<feature type="domain" description="Galectin" evidence="4">
    <location>
        <begin position="32"/>
        <end position="163"/>
    </location>
</feature>
<keyword evidence="6" id="KW-1185">Reference proteome</keyword>
<dbReference type="SUPFAM" id="SSF49899">
    <property type="entry name" value="Concanavalin A-like lectins/glucanases"/>
    <property type="match status" value="2"/>
</dbReference>
<dbReference type="GO" id="GO:0016936">
    <property type="term" value="F:galactoside binding"/>
    <property type="evidence" value="ECO:0007669"/>
    <property type="project" value="TreeGrafter"/>
</dbReference>
<dbReference type="AlphaFoldDB" id="A0A212DA47"/>
<dbReference type="GO" id="GO:0010628">
    <property type="term" value="P:positive regulation of gene expression"/>
    <property type="evidence" value="ECO:0007669"/>
    <property type="project" value="TreeGrafter"/>
</dbReference>
<dbReference type="InterPro" id="IPR001079">
    <property type="entry name" value="Galectin_CRD"/>
</dbReference>
<comment type="caution">
    <text evidence="5">The sequence shown here is derived from an EMBL/GenBank/DDBJ whole genome shotgun (WGS) entry which is preliminary data.</text>
</comment>
<dbReference type="FunFam" id="2.60.120.200:FF:000078">
    <property type="entry name" value="Galectin"/>
    <property type="match status" value="1"/>
</dbReference>
<dbReference type="PROSITE" id="PS51304">
    <property type="entry name" value="GALECTIN"/>
    <property type="match status" value="2"/>
</dbReference>
<dbReference type="PANTHER" id="PTHR11346:SF80">
    <property type="entry name" value="GALECTIN-9C"/>
    <property type="match status" value="1"/>
</dbReference>
<proteinExistence type="predicted"/>
<evidence type="ECO:0000313" key="6">
    <source>
        <dbReference type="Proteomes" id="UP000242450"/>
    </source>
</evidence>
<dbReference type="FunFam" id="2.60.120.200:FF:000023">
    <property type="entry name" value="Galectin"/>
    <property type="match status" value="1"/>
</dbReference>
<dbReference type="PANTHER" id="PTHR11346">
    <property type="entry name" value="GALECTIN"/>
    <property type="match status" value="1"/>
</dbReference>
<evidence type="ECO:0000256" key="1">
    <source>
        <dbReference type="ARBA" id="ARBA00022734"/>
    </source>
</evidence>
<dbReference type="GO" id="GO:0032689">
    <property type="term" value="P:negative regulation of type II interferon production"/>
    <property type="evidence" value="ECO:0007669"/>
    <property type="project" value="TreeGrafter"/>
</dbReference>
<reference evidence="5 6" key="1">
    <citation type="journal article" date="2018" name="Mol. Genet. Genomics">
        <title>The red deer Cervus elaphus genome CerEla1.0: sequencing, annotating, genes, and chromosomes.</title>
        <authorList>
            <person name="Bana N.A."/>
            <person name="Nyiri A."/>
            <person name="Nagy J."/>
            <person name="Frank K."/>
            <person name="Nagy T."/>
            <person name="Steger V."/>
            <person name="Schiller M."/>
            <person name="Lakatos P."/>
            <person name="Sugar L."/>
            <person name="Horn P."/>
            <person name="Barta E."/>
            <person name="Orosz L."/>
        </authorList>
    </citation>
    <scope>NUCLEOTIDE SEQUENCE [LARGE SCALE GENOMIC DNA]</scope>
    <source>
        <strain evidence="5">Hungarian</strain>
    </source>
</reference>
<accession>A0A212DA47</accession>
<dbReference type="GO" id="GO:0005634">
    <property type="term" value="C:nucleus"/>
    <property type="evidence" value="ECO:0007669"/>
    <property type="project" value="TreeGrafter"/>
</dbReference>
<dbReference type="GO" id="GO:0005829">
    <property type="term" value="C:cytosol"/>
    <property type="evidence" value="ECO:0007669"/>
    <property type="project" value="TreeGrafter"/>
</dbReference>
<dbReference type="CDD" id="cd00070">
    <property type="entry name" value="GLECT"/>
    <property type="match status" value="2"/>
</dbReference>
<evidence type="ECO:0000256" key="2">
    <source>
        <dbReference type="ARBA" id="ARBA00022737"/>
    </source>
</evidence>
<evidence type="ECO:0000259" key="4">
    <source>
        <dbReference type="PROSITE" id="PS51304"/>
    </source>
</evidence>
<dbReference type="GO" id="GO:2000562">
    <property type="term" value="P:negative regulation of CD4-positive, alpha-beta T cell proliferation"/>
    <property type="evidence" value="ECO:0007669"/>
    <property type="project" value="TreeGrafter"/>
</dbReference>
<dbReference type="EMBL" id="MKHE01000005">
    <property type="protein sequence ID" value="OWK15105.1"/>
    <property type="molecule type" value="Genomic_DNA"/>
</dbReference>
<dbReference type="SMART" id="SM00276">
    <property type="entry name" value="GLECT"/>
    <property type="match status" value="2"/>
</dbReference>
<evidence type="ECO:0000256" key="3">
    <source>
        <dbReference type="RuleBase" id="RU102079"/>
    </source>
</evidence>
<feature type="domain" description="Galectin" evidence="4">
    <location>
        <begin position="254"/>
        <end position="382"/>
    </location>
</feature>
<name>A0A212DA47_CEREH</name>
<sequence>MSALGCVQALSSVERRKQETLTTISSPQVVPFTGMIQGGLQDGHKITVIGAILPSGGNRFAVNFQTGYNDNDIAFHFNPRFEEGGYVVCNTKQRGSWGPEERKMQIPFQRGSSFELCFHVQSSEFKVTVNGNLFTQYAHRVPFHRVDTICITGIVKLSSISFQVRLSTQHSSPGAGCGAQFTVPGPCCVDPKCRPNIRAAPKQPACSMVQFSPAACFPPRPRGRKSKGQSRATMLSNPVIPPVVYPNPVYQLPFFTSILGGLYPSKSILVSGTILPSAQRFYINLRSGSDIAFHLNPRFNENAVVRNTQINGSWGPEERSLPRGMPFFQGQSFSVWIMCEGHCFKVAADGQHLFEYHHRLKNLPAINNLEVGGDIQLTHVQT</sequence>
<dbReference type="Pfam" id="PF00337">
    <property type="entry name" value="Gal-bind_lectin"/>
    <property type="match status" value="2"/>
</dbReference>
<keyword evidence="1 3" id="KW-0430">Lectin</keyword>
<dbReference type="OrthoDB" id="5795596at2759"/>
<dbReference type="Gene3D" id="2.60.120.200">
    <property type="match status" value="2"/>
</dbReference>
<dbReference type="InterPro" id="IPR013320">
    <property type="entry name" value="ConA-like_dom_sf"/>
</dbReference>
<dbReference type="SMART" id="SM00908">
    <property type="entry name" value="Gal-bind_lectin"/>
    <property type="match status" value="2"/>
</dbReference>
<evidence type="ECO:0000313" key="5">
    <source>
        <dbReference type="EMBL" id="OWK15105.1"/>
    </source>
</evidence>